<gene>
    <name evidence="12 14" type="primary">rbsK</name>
    <name evidence="14" type="ORF">FE394_11350</name>
</gene>
<dbReference type="HAMAP" id="MF_01987">
    <property type="entry name" value="Ribokinase"/>
    <property type="match status" value="1"/>
</dbReference>
<dbReference type="Pfam" id="PF00294">
    <property type="entry name" value="PfkB"/>
    <property type="match status" value="1"/>
</dbReference>
<feature type="binding site" evidence="12">
    <location>
        <position position="279"/>
    </location>
    <ligand>
        <name>ATP</name>
        <dbReference type="ChEBI" id="CHEBI:30616"/>
    </ligand>
</feature>
<dbReference type="InterPro" id="IPR011611">
    <property type="entry name" value="PfkB_dom"/>
</dbReference>
<dbReference type="RefSeq" id="WP_319926500.1">
    <property type="nucleotide sequence ID" value="NZ_VCDP01000038.1"/>
</dbReference>
<name>A0ABU4SMB4_9GAMM</name>
<keyword evidence="10 12" id="KW-0630">Potassium</keyword>
<evidence type="ECO:0000256" key="9">
    <source>
        <dbReference type="ARBA" id="ARBA00022842"/>
    </source>
</evidence>
<evidence type="ECO:0000259" key="13">
    <source>
        <dbReference type="Pfam" id="PF00294"/>
    </source>
</evidence>
<evidence type="ECO:0000313" key="14">
    <source>
        <dbReference type="EMBL" id="MDX7999788.1"/>
    </source>
</evidence>
<comment type="subcellular location">
    <subcellularLocation>
        <location evidence="12">Cytoplasm</location>
    </subcellularLocation>
</comment>
<dbReference type="PRINTS" id="PR00990">
    <property type="entry name" value="RIBOKINASE"/>
</dbReference>
<feature type="binding site" evidence="12">
    <location>
        <position position="290"/>
    </location>
    <ligand>
        <name>K(+)</name>
        <dbReference type="ChEBI" id="CHEBI:29103"/>
    </ligand>
</feature>
<organism evidence="14 15">
    <name type="scientific">Xenorhabdus littoralis</name>
    <dbReference type="NCBI Taxonomy" id="2582835"/>
    <lineage>
        <taxon>Bacteria</taxon>
        <taxon>Pseudomonadati</taxon>
        <taxon>Pseudomonadota</taxon>
        <taxon>Gammaproteobacteria</taxon>
        <taxon>Enterobacterales</taxon>
        <taxon>Morganellaceae</taxon>
        <taxon>Xenorhabdus</taxon>
    </lineage>
</organism>
<comment type="similarity">
    <text evidence="12">Belongs to the carbohydrate kinase PfkB family. Ribokinase subfamily.</text>
</comment>
<keyword evidence="15" id="KW-1185">Reference proteome</keyword>
<dbReference type="Proteomes" id="UP001271640">
    <property type="component" value="Unassembled WGS sequence"/>
</dbReference>
<evidence type="ECO:0000313" key="15">
    <source>
        <dbReference type="Proteomes" id="UP001271640"/>
    </source>
</evidence>
<feature type="active site" description="Proton acceptor" evidence="12">
    <location>
        <position position="255"/>
    </location>
</feature>
<feature type="binding site" evidence="12">
    <location>
        <position position="255"/>
    </location>
    <ligand>
        <name>substrate</name>
    </ligand>
</feature>
<dbReference type="CDD" id="cd01174">
    <property type="entry name" value="ribokinase"/>
    <property type="match status" value="1"/>
</dbReference>
<feature type="binding site" evidence="12">
    <location>
        <begin position="222"/>
        <end position="227"/>
    </location>
    <ligand>
        <name>ATP</name>
        <dbReference type="ChEBI" id="CHEBI:30616"/>
    </ligand>
</feature>
<keyword evidence="9 12" id="KW-0460">Magnesium</keyword>
<dbReference type="InterPro" id="IPR029056">
    <property type="entry name" value="Ribokinase-like"/>
</dbReference>
<feature type="binding site" evidence="12">
    <location>
        <begin position="41"/>
        <end position="45"/>
    </location>
    <ligand>
        <name>substrate</name>
    </ligand>
</feature>
<dbReference type="PANTHER" id="PTHR10584:SF166">
    <property type="entry name" value="RIBOKINASE"/>
    <property type="match status" value="1"/>
</dbReference>
<comment type="function">
    <text evidence="12">Catalyzes the phosphorylation of ribose at O-5 in a reaction requiring ATP and magnesium. The resulting D-ribose-5-phosphate can then be used either for sythesis of nucleotides, histidine, and tryptophan, or as a component of the pentose phosphate pathway.</text>
</comment>
<keyword evidence="7 12" id="KW-0418">Kinase</keyword>
<feature type="domain" description="Carbohydrate kinase PfkB" evidence="13">
    <location>
        <begin position="3"/>
        <end position="297"/>
    </location>
</feature>
<keyword evidence="5 12" id="KW-0479">Metal-binding</keyword>
<evidence type="ECO:0000256" key="11">
    <source>
        <dbReference type="ARBA" id="ARBA00023277"/>
    </source>
</evidence>
<dbReference type="EMBL" id="VCDP01000038">
    <property type="protein sequence ID" value="MDX7999788.1"/>
    <property type="molecule type" value="Genomic_DNA"/>
</dbReference>
<evidence type="ECO:0000256" key="12">
    <source>
        <dbReference type="HAMAP-Rule" id="MF_01987"/>
    </source>
</evidence>
<reference evidence="15" key="1">
    <citation type="journal article" date="2024" name="Toxins">
        <title>Genome Sequence Analysis of Native Xenorhabdus Strains Isolated from Entomopathogenic Nematodes in Argentina.</title>
        <authorList>
            <person name="Palma L."/>
            <person name="Frizzo L."/>
            <person name="Kaiser S."/>
            <person name="Berry C."/>
            <person name="Caballero P."/>
            <person name="Bode H.B."/>
            <person name="Del Valle E.E."/>
        </authorList>
    </citation>
    <scope>NUCLEOTIDE SEQUENCE [LARGE SCALE GENOMIC DNA]</scope>
    <source>
        <strain evidence="15">Reich</strain>
    </source>
</reference>
<evidence type="ECO:0000256" key="4">
    <source>
        <dbReference type="ARBA" id="ARBA00022679"/>
    </source>
</evidence>
<evidence type="ECO:0000256" key="6">
    <source>
        <dbReference type="ARBA" id="ARBA00022741"/>
    </source>
</evidence>
<keyword evidence="8 12" id="KW-0067">ATP-binding</keyword>
<feature type="binding site" evidence="12">
    <location>
        <position position="142"/>
    </location>
    <ligand>
        <name>substrate</name>
    </ligand>
</feature>
<evidence type="ECO:0000256" key="10">
    <source>
        <dbReference type="ARBA" id="ARBA00022958"/>
    </source>
</evidence>
<keyword evidence="12" id="KW-0963">Cytoplasm</keyword>
<feature type="binding site" evidence="12">
    <location>
        <position position="186"/>
    </location>
    <ligand>
        <name>ATP</name>
        <dbReference type="ChEBI" id="CHEBI:30616"/>
    </ligand>
</feature>
<evidence type="ECO:0000256" key="7">
    <source>
        <dbReference type="ARBA" id="ARBA00022777"/>
    </source>
</evidence>
<evidence type="ECO:0000256" key="2">
    <source>
        <dbReference type="ARBA" id="ARBA00012035"/>
    </source>
</evidence>
<keyword evidence="11 12" id="KW-0119">Carbohydrate metabolism</keyword>
<dbReference type="PANTHER" id="PTHR10584">
    <property type="entry name" value="SUGAR KINASE"/>
    <property type="match status" value="1"/>
</dbReference>
<comment type="subunit">
    <text evidence="12">Homodimer.</text>
</comment>
<dbReference type="InterPro" id="IPR002139">
    <property type="entry name" value="Ribo/fructo_kinase"/>
</dbReference>
<dbReference type="PROSITE" id="PS00584">
    <property type="entry name" value="PFKB_KINASES_2"/>
    <property type="match status" value="1"/>
</dbReference>
<proteinExistence type="inferred from homology"/>
<feature type="binding site" evidence="12">
    <location>
        <begin position="13"/>
        <end position="15"/>
    </location>
    <ligand>
        <name>substrate</name>
    </ligand>
</feature>
<dbReference type="NCBIfam" id="NF008353">
    <property type="entry name" value="PRK11142.1"/>
    <property type="match status" value="1"/>
</dbReference>
<protein>
    <recommendedName>
        <fullName evidence="3 12">Ribokinase</fullName>
        <shortName evidence="12">RK</shortName>
        <ecNumber evidence="2 12">2.7.1.15</ecNumber>
    </recommendedName>
</protein>
<comment type="caution">
    <text evidence="12">Lacks conserved residue(s) required for the propagation of feature annotation.</text>
</comment>
<keyword evidence="4 12" id="KW-0808">Transferase</keyword>
<feature type="binding site" evidence="12">
    <location>
        <position position="288"/>
    </location>
    <ligand>
        <name>K(+)</name>
        <dbReference type="ChEBI" id="CHEBI:29103"/>
    </ligand>
</feature>
<dbReference type="EC" id="2.7.1.15" evidence="2 12"/>
<feature type="binding site" evidence="12">
    <location>
        <position position="285"/>
    </location>
    <ligand>
        <name>K(+)</name>
        <dbReference type="ChEBI" id="CHEBI:29103"/>
    </ligand>
</feature>
<dbReference type="InterPro" id="IPR011877">
    <property type="entry name" value="Ribokinase"/>
</dbReference>
<comment type="similarity">
    <text evidence="1">Belongs to the carbohydrate kinase pfkB family.</text>
</comment>
<keyword evidence="6 12" id="KW-0547">Nucleotide-binding</keyword>
<comment type="caution">
    <text evidence="14">The sequence shown here is derived from an EMBL/GenBank/DDBJ whole genome shotgun (WGS) entry which is preliminary data.</text>
</comment>
<dbReference type="InterPro" id="IPR002173">
    <property type="entry name" value="Carboh/pur_kinase_PfkB_CS"/>
</dbReference>
<sequence length="314" mass="33565">MSMAKLVVMGSINVDHILNLESFPQPGETVKGRQYQVAFGGKGANQAVAAGRCGADITFIACVGQDDIGEQVRQQLVKDNINTSSIECIEEETTGVALIFVNQQGENVIGIHAGANGALTPDYFHRYEHVVKDADALLLQLETPLETVQLAAETAKKHHTKVILNPAPAQKISAQLLSLVDIITPNETEAEYLTGITVKDDMGAKEAALALHDQGIETVIITLGSRGVWLSEKGKEGKIVPGFKVKAIDTIAAGDTFNGALVTGLLEGKEMLSAIRFAHAAAAIAVTRQGAQPAVPWRHEIDTFLSEQDSLWLP</sequence>
<feature type="binding site" evidence="12">
    <location>
        <begin position="254"/>
        <end position="255"/>
    </location>
    <ligand>
        <name>ATP</name>
        <dbReference type="ChEBI" id="CHEBI:30616"/>
    </ligand>
</feature>
<dbReference type="GO" id="GO:0004747">
    <property type="term" value="F:ribokinase activity"/>
    <property type="evidence" value="ECO:0007669"/>
    <property type="project" value="UniProtKB-EC"/>
</dbReference>
<comment type="cofactor">
    <cofactor evidence="12">
        <name>Mg(2+)</name>
        <dbReference type="ChEBI" id="CHEBI:18420"/>
    </cofactor>
    <text evidence="12">Requires a divalent cation, most likely magnesium in vivo, as an electrophilic catalyst to aid phosphoryl group transfer. It is the chelate of the metal and the nucleotide that is the actual substrate.</text>
</comment>
<comment type="pathway">
    <text evidence="12">Carbohydrate metabolism; D-ribose degradation; D-ribose 5-phosphate from beta-D-ribopyranose: step 2/2.</text>
</comment>
<feature type="binding site" evidence="12">
    <location>
        <position position="251"/>
    </location>
    <ligand>
        <name>K(+)</name>
        <dbReference type="ChEBI" id="CHEBI:29103"/>
    </ligand>
</feature>
<evidence type="ECO:0000256" key="5">
    <source>
        <dbReference type="ARBA" id="ARBA00022723"/>
    </source>
</evidence>
<evidence type="ECO:0000256" key="1">
    <source>
        <dbReference type="ARBA" id="ARBA00005380"/>
    </source>
</evidence>
<comment type="activity regulation">
    <text evidence="12">Activated by a monovalent cation that binds near, but not in, the active site. The most likely occupant of the site in vivo is potassium. Ion binding induces a conformational change that may alter substrate affinity.</text>
</comment>
<comment type="catalytic activity">
    <reaction evidence="12">
        <text>D-ribose + ATP = D-ribose 5-phosphate + ADP + H(+)</text>
        <dbReference type="Rhea" id="RHEA:13697"/>
        <dbReference type="ChEBI" id="CHEBI:15378"/>
        <dbReference type="ChEBI" id="CHEBI:30616"/>
        <dbReference type="ChEBI" id="CHEBI:47013"/>
        <dbReference type="ChEBI" id="CHEBI:78346"/>
        <dbReference type="ChEBI" id="CHEBI:456216"/>
        <dbReference type="EC" id="2.7.1.15"/>
    </reaction>
</comment>
<evidence type="ECO:0000256" key="3">
    <source>
        <dbReference type="ARBA" id="ARBA00016943"/>
    </source>
</evidence>
<dbReference type="Gene3D" id="3.40.1190.20">
    <property type="match status" value="1"/>
</dbReference>
<accession>A0ABU4SMB4</accession>
<feature type="binding site" evidence="12">
    <location>
        <position position="249"/>
    </location>
    <ligand>
        <name>K(+)</name>
        <dbReference type="ChEBI" id="CHEBI:29103"/>
    </ligand>
</feature>
<dbReference type="SUPFAM" id="SSF53613">
    <property type="entry name" value="Ribokinase-like"/>
    <property type="match status" value="1"/>
</dbReference>
<dbReference type="NCBIfam" id="TIGR02152">
    <property type="entry name" value="D_ribokin_bact"/>
    <property type="match status" value="1"/>
</dbReference>
<evidence type="ECO:0000256" key="8">
    <source>
        <dbReference type="ARBA" id="ARBA00022840"/>
    </source>
</evidence>